<proteinExistence type="predicted"/>
<dbReference type="OrthoDB" id="1752500at2759"/>
<sequence>MGFASFLKVDLKQILRKISQWLIKSFDHYSTSFLLPNGQRLTVTPFDAYVILVVPFGGREIMESSRSSTDEEYDEVHATWVKEWKIEHATLELTPEFILAKKDSGKSFKRNFIIYLVNCFFSGPTNRYCSKSILKYVKDVNHIASLDWCNFVVQKLIISVRQYNESKSMKGVHFDGPLFFLMMLYLDRVVFI</sequence>
<dbReference type="PANTHER" id="PTHR34835">
    <property type="entry name" value="OS07G0283600 PROTEIN-RELATED"/>
    <property type="match status" value="1"/>
</dbReference>
<name>A0A9Q1JTN9_9CARY</name>
<reference evidence="1" key="1">
    <citation type="submission" date="2022-04" db="EMBL/GenBank/DDBJ databases">
        <title>Carnegiea gigantea Genome sequencing and assembly v2.</title>
        <authorList>
            <person name="Copetti D."/>
            <person name="Sanderson M.J."/>
            <person name="Burquez A."/>
            <person name="Wojciechowski M.F."/>
        </authorList>
    </citation>
    <scope>NUCLEOTIDE SEQUENCE</scope>
    <source>
        <strain evidence="1">SGP5-SGP5p</strain>
        <tissue evidence="1">Aerial part</tissue>
    </source>
</reference>
<dbReference type="AlphaFoldDB" id="A0A9Q1JTN9"/>
<dbReference type="Proteomes" id="UP001153076">
    <property type="component" value="Unassembled WGS sequence"/>
</dbReference>
<protein>
    <submittedName>
        <fullName evidence="1">Uncharacterized protein</fullName>
    </submittedName>
</protein>
<organism evidence="1 2">
    <name type="scientific">Carnegiea gigantea</name>
    <dbReference type="NCBI Taxonomy" id="171969"/>
    <lineage>
        <taxon>Eukaryota</taxon>
        <taxon>Viridiplantae</taxon>
        <taxon>Streptophyta</taxon>
        <taxon>Embryophyta</taxon>
        <taxon>Tracheophyta</taxon>
        <taxon>Spermatophyta</taxon>
        <taxon>Magnoliopsida</taxon>
        <taxon>eudicotyledons</taxon>
        <taxon>Gunneridae</taxon>
        <taxon>Pentapetalae</taxon>
        <taxon>Caryophyllales</taxon>
        <taxon>Cactineae</taxon>
        <taxon>Cactaceae</taxon>
        <taxon>Cactoideae</taxon>
        <taxon>Echinocereeae</taxon>
        <taxon>Carnegiea</taxon>
    </lineage>
</organism>
<gene>
    <name evidence="1" type="ORF">Cgig2_009066</name>
</gene>
<keyword evidence="2" id="KW-1185">Reference proteome</keyword>
<evidence type="ECO:0000313" key="1">
    <source>
        <dbReference type="EMBL" id="KAJ8430761.1"/>
    </source>
</evidence>
<evidence type="ECO:0000313" key="2">
    <source>
        <dbReference type="Proteomes" id="UP001153076"/>
    </source>
</evidence>
<comment type="caution">
    <text evidence="1">The sequence shown here is derived from an EMBL/GenBank/DDBJ whole genome shotgun (WGS) entry which is preliminary data.</text>
</comment>
<dbReference type="EMBL" id="JAKOGI010000760">
    <property type="protein sequence ID" value="KAJ8430761.1"/>
    <property type="molecule type" value="Genomic_DNA"/>
</dbReference>
<dbReference type="PANTHER" id="PTHR34835:SF90">
    <property type="entry name" value="AMINOTRANSFERASE-LIKE PLANT MOBILE DOMAIN-CONTAINING PROTEIN"/>
    <property type="match status" value="1"/>
</dbReference>
<accession>A0A9Q1JTN9</accession>